<evidence type="ECO:0008006" key="3">
    <source>
        <dbReference type="Google" id="ProtNLM"/>
    </source>
</evidence>
<feature type="signal peptide" evidence="1">
    <location>
        <begin position="1"/>
        <end position="20"/>
    </location>
</feature>
<feature type="chain" id="PRO_5003688455" description="BPTI/Kunitz inhibitor domain-containing protein" evidence="1">
    <location>
        <begin position="21"/>
        <end position="102"/>
    </location>
</feature>
<dbReference type="AlphaFoldDB" id="I4DMG9"/>
<dbReference type="GeneID" id="106106597"/>
<evidence type="ECO:0000313" key="2">
    <source>
        <dbReference type="EMBL" id="BAM19109.1"/>
    </source>
</evidence>
<protein>
    <recommendedName>
        <fullName evidence="3">BPTI/Kunitz inhibitor domain-containing protein</fullName>
    </recommendedName>
</protein>
<organism evidence="2">
    <name type="scientific">Papilio polytes</name>
    <name type="common">Common mormon</name>
    <name type="synonym">Swallowtail butterfly</name>
    <dbReference type="NCBI Taxonomy" id="76194"/>
    <lineage>
        <taxon>Eukaryota</taxon>
        <taxon>Metazoa</taxon>
        <taxon>Ecdysozoa</taxon>
        <taxon>Arthropoda</taxon>
        <taxon>Hexapoda</taxon>
        <taxon>Insecta</taxon>
        <taxon>Pterygota</taxon>
        <taxon>Neoptera</taxon>
        <taxon>Endopterygota</taxon>
        <taxon>Lepidoptera</taxon>
        <taxon>Glossata</taxon>
        <taxon>Ditrysia</taxon>
        <taxon>Papilionoidea</taxon>
        <taxon>Papilionidae</taxon>
        <taxon>Papilioninae</taxon>
        <taxon>Papilio</taxon>
    </lineage>
</organism>
<dbReference type="EMBL" id="AK402487">
    <property type="protein sequence ID" value="BAM19109.1"/>
    <property type="molecule type" value="mRNA"/>
</dbReference>
<name>I4DMG9_PAPPL</name>
<reference evidence="2" key="1">
    <citation type="journal article" date="2012" name="BMC Biol.">
        <title>Comprehensive microarray-based analysis for stage-specific larval camouflage pattern-associated genes in the swallowtail butterfly, Papilio xuthus.</title>
        <authorList>
            <person name="Futahashi R."/>
            <person name="Shirataki H."/>
            <person name="Narita T."/>
            <person name="Mita K."/>
            <person name="Fujiwara H."/>
        </authorList>
    </citation>
    <scope>NUCLEOTIDE SEQUENCE</scope>
    <source>
        <tissue evidence="2">Epidermis</tissue>
    </source>
</reference>
<dbReference type="RefSeq" id="NP_001298673.1">
    <property type="nucleotide sequence ID" value="NM_001311744.1"/>
</dbReference>
<accession>I4DMG9</accession>
<keyword evidence="1" id="KW-0732">Signal</keyword>
<sequence length="102" mass="11489">MNFLISIYLCCLFLYWHVNSQDLTDPKYRKYPECLLAEDSGFCTPVTRYGVVLPTEANRDEPGTCTNFSYYGEGGTRGFASFQDCVYACTKGPLTDLIQVGK</sequence>
<proteinExistence type="evidence at transcript level"/>
<evidence type="ECO:0000256" key="1">
    <source>
        <dbReference type="SAM" id="SignalP"/>
    </source>
</evidence>